<dbReference type="EMBL" id="CP001349">
    <property type="protein sequence ID" value="ACL56331.1"/>
    <property type="molecule type" value="Genomic_DNA"/>
</dbReference>
<feature type="signal peptide" evidence="1">
    <location>
        <begin position="1"/>
        <end position="21"/>
    </location>
</feature>
<dbReference type="HOGENOM" id="CLU_2451194_0_0_5"/>
<protein>
    <submittedName>
        <fullName evidence="2">Uncharacterized protein</fullName>
    </submittedName>
</protein>
<proteinExistence type="predicted"/>
<dbReference type="OrthoDB" id="8003632at2"/>
<keyword evidence="3" id="KW-1185">Reference proteome</keyword>
<feature type="chain" id="PRO_5002874214" evidence="1">
    <location>
        <begin position="22"/>
        <end position="89"/>
    </location>
</feature>
<accession>B8ILY7</accession>
<keyword evidence="1" id="KW-0732">Signal</keyword>
<evidence type="ECO:0000313" key="3">
    <source>
        <dbReference type="Proteomes" id="UP000008207"/>
    </source>
</evidence>
<reference evidence="2 3" key="1">
    <citation type="submission" date="2009-01" db="EMBL/GenBank/DDBJ databases">
        <title>Complete sequence of chromosome of Methylobacterium nodulans ORS 2060.</title>
        <authorList>
            <consortium name="US DOE Joint Genome Institute"/>
            <person name="Lucas S."/>
            <person name="Copeland A."/>
            <person name="Lapidus A."/>
            <person name="Glavina del Rio T."/>
            <person name="Dalin E."/>
            <person name="Tice H."/>
            <person name="Bruce D."/>
            <person name="Goodwin L."/>
            <person name="Pitluck S."/>
            <person name="Sims D."/>
            <person name="Brettin T."/>
            <person name="Detter J.C."/>
            <person name="Han C."/>
            <person name="Larimer F."/>
            <person name="Land M."/>
            <person name="Hauser L."/>
            <person name="Kyrpides N."/>
            <person name="Ivanova N."/>
            <person name="Marx C.J."/>
            <person name="Richardson P."/>
        </authorList>
    </citation>
    <scope>NUCLEOTIDE SEQUENCE [LARGE SCALE GENOMIC DNA]</scope>
    <source>
        <strain evidence="3">LMG 21967 / CNCM I-2342 / ORS 2060</strain>
    </source>
</reference>
<gene>
    <name evidence="2" type="ordered locus">Mnod_1331</name>
</gene>
<dbReference type="Proteomes" id="UP000008207">
    <property type="component" value="Chromosome"/>
</dbReference>
<dbReference type="RefSeq" id="WP_015928027.1">
    <property type="nucleotide sequence ID" value="NC_011894.1"/>
</dbReference>
<evidence type="ECO:0000256" key="1">
    <source>
        <dbReference type="SAM" id="SignalP"/>
    </source>
</evidence>
<name>B8ILY7_METNO</name>
<dbReference type="AlphaFoldDB" id="B8ILY7"/>
<organism evidence="2 3">
    <name type="scientific">Methylobacterium nodulans (strain LMG 21967 / CNCM I-2342 / ORS 2060)</name>
    <dbReference type="NCBI Taxonomy" id="460265"/>
    <lineage>
        <taxon>Bacteria</taxon>
        <taxon>Pseudomonadati</taxon>
        <taxon>Pseudomonadota</taxon>
        <taxon>Alphaproteobacteria</taxon>
        <taxon>Hyphomicrobiales</taxon>
        <taxon>Methylobacteriaceae</taxon>
        <taxon>Methylobacterium</taxon>
    </lineage>
</organism>
<dbReference type="eggNOG" id="ENOG5030HK4">
    <property type="taxonomic scope" value="Bacteria"/>
</dbReference>
<evidence type="ECO:0000313" key="2">
    <source>
        <dbReference type="EMBL" id="ACL56331.1"/>
    </source>
</evidence>
<sequence length="89" mass="9800">MTVRVATILSALALAAPLAAAAPAQASPCRGLSPEGCARVSLLRETRRTQLAFADEVYAPYAWRRWVPAEARPFTRFDIEGIRLMTRMP</sequence>
<dbReference type="KEGG" id="mno:Mnod_1331"/>